<feature type="transmembrane region" description="Helical" evidence="8">
    <location>
        <begin position="345"/>
        <end position="361"/>
    </location>
</feature>
<accession>A0A8T5UL47</accession>
<evidence type="ECO:0000256" key="4">
    <source>
        <dbReference type="ARBA" id="ARBA00022679"/>
    </source>
</evidence>
<keyword evidence="3" id="KW-0328">Glycosyltransferase</keyword>
<keyword evidence="5 8" id="KW-0812">Transmembrane</keyword>
<dbReference type="GO" id="GO:0016763">
    <property type="term" value="F:pentosyltransferase activity"/>
    <property type="evidence" value="ECO:0007669"/>
    <property type="project" value="TreeGrafter"/>
</dbReference>
<reference evidence="10" key="1">
    <citation type="journal article" date="2022" name="Microbiol. Resour. Announc.">
        <title>Draft Genome Sequence of a Methanogenic Archaeon from West Spitsbergen Permafrost.</title>
        <authorList>
            <person name="Trubitsyn V."/>
            <person name="Rivkina E."/>
            <person name="Shcherbakova V."/>
        </authorList>
    </citation>
    <scope>NUCLEOTIDE SEQUENCE [LARGE SCALE GENOMIC DNA]</scope>
    <source>
        <strain evidence="10">VT</strain>
    </source>
</reference>
<keyword evidence="7 8" id="KW-0472">Membrane</keyword>
<evidence type="ECO:0000313" key="9">
    <source>
        <dbReference type="EMBL" id="MBZ2164608.1"/>
    </source>
</evidence>
<keyword evidence="4" id="KW-0808">Transferase</keyword>
<feature type="transmembrane region" description="Helical" evidence="8">
    <location>
        <begin position="290"/>
        <end position="310"/>
    </location>
</feature>
<evidence type="ECO:0000256" key="1">
    <source>
        <dbReference type="ARBA" id="ARBA00004651"/>
    </source>
</evidence>
<dbReference type="RefSeq" id="WP_223790290.1">
    <property type="nucleotide sequence ID" value="NZ_JAIOUQ010000002.1"/>
</dbReference>
<keyword evidence="2" id="KW-1003">Cell membrane</keyword>
<dbReference type="PANTHER" id="PTHR33908:SF11">
    <property type="entry name" value="MEMBRANE PROTEIN"/>
    <property type="match status" value="1"/>
</dbReference>
<comment type="caution">
    <text evidence="9">The sequence shown here is derived from an EMBL/GenBank/DDBJ whole genome shotgun (WGS) entry which is preliminary data.</text>
</comment>
<evidence type="ECO:0000256" key="8">
    <source>
        <dbReference type="SAM" id="Phobius"/>
    </source>
</evidence>
<feature type="transmembrane region" description="Helical" evidence="8">
    <location>
        <begin position="373"/>
        <end position="391"/>
    </location>
</feature>
<organism evidence="9 10">
    <name type="scientific">Methanobacterium spitsbergense</name>
    <dbReference type="NCBI Taxonomy" id="2874285"/>
    <lineage>
        <taxon>Archaea</taxon>
        <taxon>Methanobacteriati</taxon>
        <taxon>Methanobacteriota</taxon>
        <taxon>Methanomada group</taxon>
        <taxon>Methanobacteria</taxon>
        <taxon>Methanobacteriales</taxon>
        <taxon>Methanobacteriaceae</taxon>
        <taxon>Methanobacterium</taxon>
    </lineage>
</organism>
<dbReference type="PANTHER" id="PTHR33908">
    <property type="entry name" value="MANNOSYLTRANSFERASE YKCB-RELATED"/>
    <property type="match status" value="1"/>
</dbReference>
<evidence type="ECO:0000256" key="3">
    <source>
        <dbReference type="ARBA" id="ARBA00022676"/>
    </source>
</evidence>
<dbReference type="AlphaFoldDB" id="A0A8T5UL47"/>
<evidence type="ECO:0000256" key="2">
    <source>
        <dbReference type="ARBA" id="ARBA00022475"/>
    </source>
</evidence>
<proteinExistence type="predicted"/>
<gene>
    <name evidence="9" type="ORF">K8N75_00875</name>
</gene>
<evidence type="ECO:0000256" key="7">
    <source>
        <dbReference type="ARBA" id="ARBA00023136"/>
    </source>
</evidence>
<comment type="subcellular location">
    <subcellularLocation>
        <location evidence="1">Cell membrane</location>
        <topology evidence="1">Multi-pass membrane protein</topology>
    </subcellularLocation>
</comment>
<sequence>MLKYYQYSISGQDLISVISIGQLYAEGDLHNAINGYWGPLFSWLLVPFLLFKSSQFFALYSTKILSLIIGFFTLIGIRFLSYRFEMDEKIRLSILFLMIFVVLYFSLIPSFFPMDLLLLCFLVYYLYFIFDPNYSDKLFNGFVCGILGAMAYLTKEYALPFFIVHFVLFNMFHYVNDISRVKRRKILKNFAIGIVVFFIIAGAWSAIISDKYGKITTGTAGQYNYELVGPDSQGIPMWNGFMKPTNDKAITTWEDPSYDKLIKWSPFHSVKNFIFQLTIIGNNIIKTIGIIQTFSIFAILILIAYIVVCIQPPRKLISDTDYLYPLTTILLFIGGYILVFVEFRYLILVNILLILMGGYLINKLFKKTSLTDIGKIVLIILFISSFILLPVTSITQEINEGMYIYNLSNILSNQYNIHGNLASNGENSQYYTSEGVAYFLNSPYYGTNLINWKISSDSELENNFIKYKIDYYLLWDNSTANINLLSKYKEVTNGTIAGLKVYAINGR</sequence>
<evidence type="ECO:0000256" key="5">
    <source>
        <dbReference type="ARBA" id="ARBA00022692"/>
    </source>
</evidence>
<dbReference type="Proteomes" id="UP000825933">
    <property type="component" value="Unassembled WGS sequence"/>
</dbReference>
<evidence type="ECO:0000313" key="10">
    <source>
        <dbReference type="Proteomes" id="UP000825933"/>
    </source>
</evidence>
<feature type="transmembrane region" description="Helical" evidence="8">
    <location>
        <begin position="322"/>
        <end position="339"/>
    </location>
</feature>
<dbReference type="GO" id="GO:0005886">
    <property type="term" value="C:plasma membrane"/>
    <property type="evidence" value="ECO:0007669"/>
    <property type="project" value="UniProtKB-SubCell"/>
</dbReference>
<feature type="transmembrane region" description="Helical" evidence="8">
    <location>
        <begin position="187"/>
        <end position="207"/>
    </location>
</feature>
<keyword evidence="6 8" id="KW-1133">Transmembrane helix</keyword>
<dbReference type="InterPro" id="IPR050297">
    <property type="entry name" value="LipidA_mod_glycosyltrf_83"/>
</dbReference>
<evidence type="ECO:0000256" key="6">
    <source>
        <dbReference type="ARBA" id="ARBA00022989"/>
    </source>
</evidence>
<feature type="transmembrane region" description="Helical" evidence="8">
    <location>
        <begin position="33"/>
        <end position="51"/>
    </location>
</feature>
<feature type="transmembrane region" description="Helical" evidence="8">
    <location>
        <begin position="159"/>
        <end position="175"/>
    </location>
</feature>
<dbReference type="GO" id="GO:0008610">
    <property type="term" value="P:lipid biosynthetic process"/>
    <property type="evidence" value="ECO:0007669"/>
    <property type="project" value="UniProtKB-ARBA"/>
</dbReference>
<feature type="transmembrane region" description="Helical" evidence="8">
    <location>
        <begin position="57"/>
        <end position="80"/>
    </location>
</feature>
<dbReference type="EMBL" id="JAIOUQ010000002">
    <property type="protein sequence ID" value="MBZ2164608.1"/>
    <property type="molecule type" value="Genomic_DNA"/>
</dbReference>
<protein>
    <recommendedName>
        <fullName evidence="11">Glycosyltransferase RgtA/B/C/D-like domain-containing protein</fullName>
    </recommendedName>
</protein>
<feature type="transmembrane region" description="Helical" evidence="8">
    <location>
        <begin position="92"/>
        <end position="108"/>
    </location>
</feature>
<evidence type="ECO:0008006" key="11">
    <source>
        <dbReference type="Google" id="ProtNLM"/>
    </source>
</evidence>
<name>A0A8T5UL47_9EURY</name>
<keyword evidence="10" id="KW-1185">Reference proteome</keyword>